<proteinExistence type="predicted"/>
<evidence type="ECO:0000313" key="2">
    <source>
        <dbReference type="Proteomes" id="UP001055553"/>
    </source>
</evidence>
<dbReference type="AlphaFoldDB" id="A0A915SKA1"/>
<protein>
    <submittedName>
        <fullName evidence="1">Uncharacterized protein</fullName>
    </submittedName>
</protein>
<keyword evidence="2" id="KW-1185">Reference proteome</keyword>
<name>A0A915SKA1_9ARCH</name>
<reference evidence="2" key="1">
    <citation type="journal article" date="2022" name="Int. J. Syst. Evol. Microbiol.">
        <title>Nanobdella aerobiophila gen. nov., sp. nov., a thermoacidophilic, obligate ectosymbiotic archaeon, and proposal of Nanobdellaceae fam. nov., Nanobdellales ord. nov. and Nanobdellia class. nov.</title>
        <authorList>
            <person name="Kato S."/>
            <person name="Ogasawara A."/>
            <person name="Itoh T."/>
            <person name="Sakai H.D."/>
            <person name="Shimizu M."/>
            <person name="Yuki M."/>
            <person name="Kaneko M."/>
            <person name="Takashina T."/>
            <person name="Ohkuma M."/>
        </authorList>
    </citation>
    <scope>NUCLEOTIDE SEQUENCE [LARGE SCALE GENOMIC DNA]</scope>
    <source>
        <strain evidence="2">MJ1</strain>
    </source>
</reference>
<dbReference type="KEGG" id="naer:MJ1_0354"/>
<sequence>MEKLYGILKDIEIKSEDIDKKIEEKTKEILKNDGLY</sequence>
<dbReference type="Proteomes" id="UP001055553">
    <property type="component" value="Chromosome"/>
</dbReference>
<dbReference type="EMBL" id="AP019769">
    <property type="protein sequence ID" value="BBL45518.1"/>
    <property type="molecule type" value="Genomic_DNA"/>
</dbReference>
<evidence type="ECO:0000313" key="1">
    <source>
        <dbReference type="EMBL" id="BBL45518.1"/>
    </source>
</evidence>
<gene>
    <name evidence="1" type="ORF">MJ1_0354</name>
</gene>
<organism evidence="1 2">
    <name type="scientific">Nanobdella aerobiophila</name>
    <dbReference type="NCBI Taxonomy" id="2586965"/>
    <lineage>
        <taxon>Archaea</taxon>
        <taxon>Nanobdellota</taxon>
        <taxon>Nanobdellia</taxon>
        <taxon>Nanobdellales</taxon>
        <taxon>Nanobdellaceae</taxon>
        <taxon>Nanobdella</taxon>
    </lineage>
</organism>
<accession>A0A915SKA1</accession>